<feature type="compositionally biased region" description="Low complexity" evidence="1">
    <location>
        <begin position="356"/>
        <end position="370"/>
    </location>
</feature>
<dbReference type="SUPFAM" id="SSF52200">
    <property type="entry name" value="Toll/Interleukin receptor TIR domain"/>
    <property type="match status" value="1"/>
</dbReference>
<dbReference type="InterPro" id="IPR035897">
    <property type="entry name" value="Toll_tir_struct_dom_sf"/>
</dbReference>
<sequence>MRRPRAFAAESPRRCGPGDAQENKRGTDVPAIFISYRRIDSKAYAGRLFDRLSQHFGTGHVFMDIEGGIQRGEDFADALQRAVESVDAMIILIGRQWLTCTGHNGRRRLDQPDDWVRQETAIALRRGILVLPVLVDGANMPDEADLPEDIRALARRQASEISDTRWSYDVSQIAAILARKLRRSLWRRVPGRLVGTALAALAIAAAGIGFFLWRPLSTPPLSTTAITSTASNASTGAAPAPPPVASRPADPTAPADLSGFWRDDEGALYKVVSDSSGGFDMARIEPPEKDPTYRKIDLHGRDVEIAIGVLPSGTQQERADMELSIDGRFMTGLRKSTQIEDTATNWVLRRADPPQAGSASSAADTGGRSAPQAGYQTFSDPKYTFSYPANEFTFKKISDPSGHDGFEARSVHGNAFIQILKSDSITAESTQSLYDAWIVSCAKSPPPYHVVKPGRIIVSCLQSLGNGDVVYRYKLLGSDVGVTLLMRYPESEKQQWDSVVANIQRSLKLTD</sequence>
<dbReference type="Pfam" id="PF13676">
    <property type="entry name" value="TIR_2"/>
    <property type="match status" value="1"/>
</dbReference>
<keyword evidence="2" id="KW-1133">Transmembrane helix</keyword>
<proteinExistence type="predicted"/>
<feature type="region of interest" description="Disordered" evidence="1">
    <location>
        <begin position="231"/>
        <end position="253"/>
    </location>
</feature>
<dbReference type="Gene3D" id="3.40.50.10140">
    <property type="entry name" value="Toll/interleukin-1 receptor homology (TIR) domain"/>
    <property type="match status" value="1"/>
</dbReference>
<feature type="transmembrane region" description="Helical" evidence="2">
    <location>
        <begin position="189"/>
        <end position="213"/>
    </location>
</feature>
<reference evidence="4 5" key="1">
    <citation type="submission" date="2018-01" db="EMBL/GenBank/DDBJ databases">
        <title>Species boundaries and ecological features among Paraburkholderia terrae DSMZ17804T, P. hospita DSMZ17164T and P. caribensis DSMZ13236T.</title>
        <authorList>
            <person name="Pratama A.A."/>
        </authorList>
    </citation>
    <scope>NUCLEOTIDE SEQUENCE [LARGE SCALE GENOMIC DNA]</scope>
    <source>
        <strain evidence="4 5">DSM 17804</strain>
    </source>
</reference>
<gene>
    <name evidence="4" type="ORF">C2L65_43625</name>
</gene>
<protein>
    <submittedName>
        <fullName evidence="4">Toll/interleukin-1 receptor domain-containing protein</fullName>
    </submittedName>
</protein>
<dbReference type="AlphaFoldDB" id="A0A2I8F4R8"/>
<dbReference type="Proteomes" id="UP000243502">
    <property type="component" value="Chromosome 4"/>
</dbReference>
<keyword evidence="4" id="KW-0675">Receptor</keyword>
<feature type="domain" description="TIR" evidence="3">
    <location>
        <begin position="32"/>
        <end position="150"/>
    </location>
</feature>
<keyword evidence="2" id="KW-0812">Transmembrane</keyword>
<evidence type="ECO:0000256" key="1">
    <source>
        <dbReference type="SAM" id="MobiDB-lite"/>
    </source>
</evidence>
<evidence type="ECO:0000313" key="4">
    <source>
        <dbReference type="EMBL" id="AUT66541.1"/>
    </source>
</evidence>
<feature type="region of interest" description="Disordered" evidence="1">
    <location>
        <begin position="1"/>
        <end position="24"/>
    </location>
</feature>
<accession>A0A2I8F4R8</accession>
<dbReference type="EMBL" id="CP026114">
    <property type="protein sequence ID" value="AUT66541.1"/>
    <property type="molecule type" value="Genomic_DNA"/>
</dbReference>
<dbReference type="InterPro" id="IPR000157">
    <property type="entry name" value="TIR_dom"/>
</dbReference>
<organism evidence="4 5">
    <name type="scientific">Paraburkholderia terrae</name>
    <dbReference type="NCBI Taxonomy" id="311230"/>
    <lineage>
        <taxon>Bacteria</taxon>
        <taxon>Pseudomonadati</taxon>
        <taxon>Pseudomonadota</taxon>
        <taxon>Betaproteobacteria</taxon>
        <taxon>Burkholderiales</taxon>
        <taxon>Burkholderiaceae</taxon>
        <taxon>Paraburkholderia</taxon>
    </lineage>
</organism>
<evidence type="ECO:0000313" key="5">
    <source>
        <dbReference type="Proteomes" id="UP000243502"/>
    </source>
</evidence>
<feature type="region of interest" description="Disordered" evidence="1">
    <location>
        <begin position="350"/>
        <end position="376"/>
    </location>
</feature>
<dbReference type="KEGG" id="pter:C2L65_43625"/>
<keyword evidence="2" id="KW-0472">Membrane</keyword>
<evidence type="ECO:0000256" key="2">
    <source>
        <dbReference type="SAM" id="Phobius"/>
    </source>
</evidence>
<evidence type="ECO:0000259" key="3">
    <source>
        <dbReference type="Pfam" id="PF13676"/>
    </source>
</evidence>
<name>A0A2I8F4R8_9BURK</name>
<dbReference type="GO" id="GO:0007165">
    <property type="term" value="P:signal transduction"/>
    <property type="evidence" value="ECO:0007669"/>
    <property type="project" value="InterPro"/>
</dbReference>